<proteinExistence type="predicted"/>
<feature type="compositionally biased region" description="Basic residues" evidence="1">
    <location>
        <begin position="1"/>
        <end position="17"/>
    </location>
</feature>
<feature type="compositionally biased region" description="Low complexity" evidence="1">
    <location>
        <begin position="18"/>
        <end position="42"/>
    </location>
</feature>
<feature type="region of interest" description="Disordered" evidence="1">
    <location>
        <begin position="130"/>
        <end position="164"/>
    </location>
</feature>
<reference evidence="2" key="1">
    <citation type="submission" date="2020-02" db="EMBL/GenBank/DDBJ databases">
        <authorList>
            <person name="Meier V. D."/>
        </authorList>
    </citation>
    <scope>NUCLEOTIDE SEQUENCE</scope>
    <source>
        <strain evidence="2">AVDCRST_MAG40</strain>
    </source>
</reference>
<feature type="non-terminal residue" evidence="2">
    <location>
        <position position="1"/>
    </location>
</feature>
<feature type="region of interest" description="Disordered" evidence="1">
    <location>
        <begin position="1"/>
        <end position="47"/>
    </location>
</feature>
<dbReference type="AlphaFoldDB" id="A0A6J4KEZ8"/>
<name>A0A6J4KEZ8_9BACT</name>
<dbReference type="EMBL" id="CADCTX010000161">
    <property type="protein sequence ID" value="CAA9304206.1"/>
    <property type="molecule type" value="Genomic_DNA"/>
</dbReference>
<sequence length="164" mass="17336">AKKSAAAKKGAAKKSGAKKGAATKSAAKRPAATKAAAHYTKPALRERLKDEIMAGAKGGRAGQWSARKAQLLAHAYEAAGGGYKGGRDERQRHLGEWTAQQWTTADGAKAERADGTHRYLPEKAWGKLTAAQKRATDRKKVAGSRAGKQFVANTGAARRARKST</sequence>
<protein>
    <recommendedName>
        <fullName evidence="3">DUF5872 domain-containing protein</fullName>
    </recommendedName>
</protein>
<organism evidence="2">
    <name type="scientific">uncultured Gemmatimonadaceae bacterium</name>
    <dbReference type="NCBI Taxonomy" id="246130"/>
    <lineage>
        <taxon>Bacteria</taxon>
        <taxon>Pseudomonadati</taxon>
        <taxon>Gemmatimonadota</taxon>
        <taxon>Gemmatimonadia</taxon>
        <taxon>Gemmatimonadales</taxon>
        <taxon>Gemmatimonadaceae</taxon>
        <taxon>environmental samples</taxon>
    </lineage>
</organism>
<gene>
    <name evidence="2" type="ORF">AVDCRST_MAG40-558</name>
</gene>
<evidence type="ECO:0008006" key="3">
    <source>
        <dbReference type="Google" id="ProtNLM"/>
    </source>
</evidence>
<evidence type="ECO:0000256" key="1">
    <source>
        <dbReference type="SAM" id="MobiDB-lite"/>
    </source>
</evidence>
<accession>A0A6J4KEZ8</accession>
<evidence type="ECO:0000313" key="2">
    <source>
        <dbReference type="EMBL" id="CAA9304206.1"/>
    </source>
</evidence>